<dbReference type="InterPro" id="IPR037275">
    <property type="entry name" value="Znf_CTCHY_sf"/>
</dbReference>
<proteinExistence type="predicted"/>
<name>A0ABD0LRK2_9CAEN</name>
<evidence type="ECO:0000313" key="8">
    <source>
        <dbReference type="EMBL" id="KAK7502165.1"/>
    </source>
</evidence>
<accession>A0ABD0LRK2</accession>
<dbReference type="EMBL" id="JACVVK020000027">
    <property type="protein sequence ID" value="KAK7502165.1"/>
    <property type="molecule type" value="Genomic_DNA"/>
</dbReference>
<dbReference type="SUPFAM" id="SSF161245">
    <property type="entry name" value="Zinc hairpin stack"/>
    <property type="match status" value="1"/>
</dbReference>
<evidence type="ECO:0000259" key="7">
    <source>
        <dbReference type="PROSITE" id="PS51270"/>
    </source>
</evidence>
<keyword evidence="2 4" id="KW-0863">Zinc-finger</keyword>
<organism evidence="8 9">
    <name type="scientific">Batillaria attramentaria</name>
    <dbReference type="NCBI Taxonomy" id="370345"/>
    <lineage>
        <taxon>Eukaryota</taxon>
        <taxon>Metazoa</taxon>
        <taxon>Spiralia</taxon>
        <taxon>Lophotrochozoa</taxon>
        <taxon>Mollusca</taxon>
        <taxon>Gastropoda</taxon>
        <taxon>Caenogastropoda</taxon>
        <taxon>Sorbeoconcha</taxon>
        <taxon>Cerithioidea</taxon>
        <taxon>Batillariidae</taxon>
        <taxon>Batillaria</taxon>
    </lineage>
</organism>
<dbReference type="SUPFAM" id="SSF57850">
    <property type="entry name" value="RING/U-box"/>
    <property type="match status" value="1"/>
</dbReference>
<dbReference type="InterPro" id="IPR013083">
    <property type="entry name" value="Znf_RING/FYVE/PHD"/>
</dbReference>
<dbReference type="CDD" id="cd16464">
    <property type="entry name" value="RING-H2_Pirh2-like"/>
    <property type="match status" value="1"/>
</dbReference>
<dbReference type="Gene3D" id="2.20.28.10">
    <property type="match status" value="1"/>
</dbReference>
<evidence type="ECO:0008006" key="10">
    <source>
        <dbReference type="Google" id="ProtNLM"/>
    </source>
</evidence>
<keyword evidence="1" id="KW-0479">Metal-binding</keyword>
<keyword evidence="9" id="KW-1185">Reference proteome</keyword>
<evidence type="ECO:0000256" key="2">
    <source>
        <dbReference type="ARBA" id="ARBA00022771"/>
    </source>
</evidence>
<comment type="caution">
    <text evidence="8">The sequence shown here is derived from an EMBL/GenBank/DDBJ whole genome shotgun (WGS) entry which is preliminary data.</text>
</comment>
<evidence type="ECO:0000256" key="4">
    <source>
        <dbReference type="PROSITE-ProRule" id="PRU00601"/>
    </source>
</evidence>
<dbReference type="Pfam" id="PF05495">
    <property type="entry name" value="zf-CHY"/>
    <property type="match status" value="1"/>
</dbReference>
<dbReference type="InterPro" id="IPR039512">
    <property type="entry name" value="RCHY1_zinc-ribbon"/>
</dbReference>
<keyword evidence="3" id="KW-0862">Zinc</keyword>
<dbReference type="Gene3D" id="3.30.40.10">
    <property type="entry name" value="Zinc/RING finger domain, C3HC4 (zinc finger)"/>
    <property type="match status" value="1"/>
</dbReference>
<dbReference type="PROSITE" id="PS50089">
    <property type="entry name" value="ZF_RING_2"/>
    <property type="match status" value="1"/>
</dbReference>
<dbReference type="Pfam" id="PF13639">
    <property type="entry name" value="zf-RING_2"/>
    <property type="match status" value="1"/>
</dbReference>
<dbReference type="PROSITE" id="PS51270">
    <property type="entry name" value="ZF_CTCHY"/>
    <property type="match status" value="1"/>
</dbReference>
<dbReference type="PROSITE" id="PS51266">
    <property type="entry name" value="ZF_CHY"/>
    <property type="match status" value="1"/>
</dbReference>
<reference evidence="8 9" key="1">
    <citation type="journal article" date="2023" name="Sci. Data">
        <title>Genome assembly of the Korean intertidal mud-creeper Batillaria attramentaria.</title>
        <authorList>
            <person name="Patra A.K."/>
            <person name="Ho P.T."/>
            <person name="Jun S."/>
            <person name="Lee S.J."/>
            <person name="Kim Y."/>
            <person name="Won Y.J."/>
        </authorList>
    </citation>
    <scope>NUCLEOTIDE SEQUENCE [LARGE SCALE GENOMIC DNA]</scope>
    <source>
        <strain evidence="8">Wonlab-2016</strain>
    </source>
</reference>
<dbReference type="InterPro" id="IPR037274">
    <property type="entry name" value="Znf_CHY_sf"/>
</dbReference>
<dbReference type="InterPro" id="IPR001841">
    <property type="entry name" value="Znf_RING"/>
</dbReference>
<dbReference type="SUPFAM" id="SSF161219">
    <property type="entry name" value="CHY zinc finger-like"/>
    <property type="match status" value="1"/>
</dbReference>
<evidence type="ECO:0000256" key="1">
    <source>
        <dbReference type="ARBA" id="ARBA00022723"/>
    </source>
</evidence>
<dbReference type="PANTHER" id="PTHR21319:SF53">
    <property type="entry name" value="RING FINGER AND CHY ZINC FINGER DOMAIN-CONTAINING PROTEIN 1"/>
    <property type="match status" value="1"/>
</dbReference>
<dbReference type="InterPro" id="IPR008913">
    <property type="entry name" value="Znf_CHY"/>
</dbReference>
<feature type="domain" description="CHY-type" evidence="6">
    <location>
        <begin position="8"/>
        <end position="77"/>
    </location>
</feature>
<sequence>MAGEEGAQATDHLGCEHYNRNCALIAPCCKKQYTCRICHDEKEMHELDRHQVCHVVCLKCNLEQEVAGCCKDKNCGNEFGKYFCERCRLFDNDDKNQFHCDKCGICRVGGRENFFHCDKCNVCLALLLKDNHKCVANMSHDACPVCLEDLHSSRKQMHIPPCGHLLHLACYKDLFKAGHFACPNCNQSMINMTDVWKEVDREVSETEMPEEYRNVTVDIICRDCQKKSQTKFHVLGLKCEHCGSYNTAR</sequence>
<dbReference type="GO" id="GO:0008270">
    <property type="term" value="F:zinc ion binding"/>
    <property type="evidence" value="ECO:0007669"/>
    <property type="project" value="UniProtKB-KW"/>
</dbReference>
<dbReference type="AlphaFoldDB" id="A0ABD0LRK2"/>
<dbReference type="InterPro" id="IPR017921">
    <property type="entry name" value="Znf_CTCHY"/>
</dbReference>
<protein>
    <recommendedName>
        <fullName evidence="10">RING finger and CHY zinc finger domain-containing protein 1</fullName>
    </recommendedName>
</protein>
<feature type="domain" description="CTCHY-type" evidence="7">
    <location>
        <begin position="79"/>
        <end position="142"/>
    </location>
</feature>
<dbReference type="Proteomes" id="UP001519460">
    <property type="component" value="Unassembled WGS sequence"/>
</dbReference>
<dbReference type="Pfam" id="PF14599">
    <property type="entry name" value="zinc_ribbon_6"/>
    <property type="match status" value="1"/>
</dbReference>
<feature type="domain" description="RING-type" evidence="5">
    <location>
        <begin position="143"/>
        <end position="186"/>
    </location>
</feature>
<dbReference type="PANTHER" id="PTHR21319">
    <property type="entry name" value="RING FINGER AND CHY ZINC FINGER DOMAIN-CONTAINING PROTEIN 1"/>
    <property type="match status" value="1"/>
</dbReference>
<evidence type="ECO:0000256" key="3">
    <source>
        <dbReference type="ARBA" id="ARBA00022833"/>
    </source>
</evidence>
<evidence type="ECO:0000259" key="5">
    <source>
        <dbReference type="PROSITE" id="PS50089"/>
    </source>
</evidence>
<evidence type="ECO:0000259" key="6">
    <source>
        <dbReference type="PROSITE" id="PS51266"/>
    </source>
</evidence>
<dbReference type="SMART" id="SM00184">
    <property type="entry name" value="RING"/>
    <property type="match status" value="1"/>
</dbReference>
<gene>
    <name evidence="8" type="ORF">BaRGS_00006529</name>
</gene>
<evidence type="ECO:0000313" key="9">
    <source>
        <dbReference type="Proteomes" id="UP001519460"/>
    </source>
</evidence>